<organism evidence="1 2">
    <name type="scientific">Goodea atripinnis</name>
    <dbReference type="NCBI Taxonomy" id="208336"/>
    <lineage>
        <taxon>Eukaryota</taxon>
        <taxon>Metazoa</taxon>
        <taxon>Chordata</taxon>
        <taxon>Craniata</taxon>
        <taxon>Vertebrata</taxon>
        <taxon>Euteleostomi</taxon>
        <taxon>Actinopterygii</taxon>
        <taxon>Neopterygii</taxon>
        <taxon>Teleostei</taxon>
        <taxon>Neoteleostei</taxon>
        <taxon>Acanthomorphata</taxon>
        <taxon>Ovalentaria</taxon>
        <taxon>Atherinomorphae</taxon>
        <taxon>Cyprinodontiformes</taxon>
        <taxon>Goodeidae</taxon>
        <taxon>Goodea</taxon>
    </lineage>
</organism>
<evidence type="ECO:0000313" key="1">
    <source>
        <dbReference type="EMBL" id="MEQ2164408.1"/>
    </source>
</evidence>
<proteinExistence type="predicted"/>
<gene>
    <name evidence="1" type="ORF">GOODEAATRI_006432</name>
</gene>
<accession>A0ABV0MZ44</accession>
<protein>
    <submittedName>
        <fullName evidence="1">Uncharacterized protein</fullName>
    </submittedName>
</protein>
<sequence>MFFLSVHVHQPPVLAGHISSVIGLQFGASQYHSRGCKWARSCTLGTSDMEHIVELHCPSPTWYCVLPVAGLKEGYYTSSVLTTKTNLVMTKYFQSHNISVVNRTAITLNKVALF</sequence>
<keyword evidence="2" id="KW-1185">Reference proteome</keyword>
<comment type="caution">
    <text evidence="1">The sequence shown here is derived from an EMBL/GenBank/DDBJ whole genome shotgun (WGS) entry which is preliminary data.</text>
</comment>
<evidence type="ECO:0000313" key="2">
    <source>
        <dbReference type="Proteomes" id="UP001476798"/>
    </source>
</evidence>
<name>A0ABV0MZ44_9TELE</name>
<reference evidence="1 2" key="1">
    <citation type="submission" date="2021-06" db="EMBL/GenBank/DDBJ databases">
        <authorList>
            <person name="Palmer J.M."/>
        </authorList>
    </citation>
    <scope>NUCLEOTIDE SEQUENCE [LARGE SCALE GENOMIC DNA]</scope>
    <source>
        <strain evidence="1 2">GA_2019</strain>
        <tissue evidence="1">Muscle</tissue>
    </source>
</reference>
<dbReference type="EMBL" id="JAHRIO010020298">
    <property type="protein sequence ID" value="MEQ2164408.1"/>
    <property type="molecule type" value="Genomic_DNA"/>
</dbReference>
<dbReference type="Proteomes" id="UP001476798">
    <property type="component" value="Unassembled WGS sequence"/>
</dbReference>